<dbReference type="OrthoDB" id="2080757at2"/>
<dbReference type="AlphaFoldDB" id="A0A1S1VAM2"/>
<evidence type="ECO:0000313" key="2">
    <source>
        <dbReference type="EMBL" id="OHW63257.1"/>
    </source>
</evidence>
<evidence type="ECO:0000256" key="1">
    <source>
        <dbReference type="SAM" id="Phobius"/>
    </source>
</evidence>
<dbReference type="EMBL" id="MKIE01000001">
    <property type="protein sequence ID" value="OHW63257.1"/>
    <property type="molecule type" value="Genomic_DNA"/>
</dbReference>
<keyword evidence="3" id="KW-1185">Reference proteome</keyword>
<organism evidence="2 3">
    <name type="scientific">Andreesenia angusta</name>
    <dbReference type="NCBI Taxonomy" id="39480"/>
    <lineage>
        <taxon>Bacteria</taxon>
        <taxon>Bacillati</taxon>
        <taxon>Bacillota</taxon>
        <taxon>Tissierellia</taxon>
        <taxon>Tissierellales</taxon>
        <taxon>Gottschalkiaceae</taxon>
        <taxon>Andreesenia</taxon>
    </lineage>
</organism>
<keyword evidence="1" id="KW-1133">Transmembrane helix</keyword>
<dbReference type="STRING" id="39480.EUAN_01210"/>
<feature type="transmembrane region" description="Helical" evidence="1">
    <location>
        <begin position="99"/>
        <end position="117"/>
    </location>
</feature>
<dbReference type="Proteomes" id="UP000180254">
    <property type="component" value="Unassembled WGS sequence"/>
</dbReference>
<name>A0A1S1VAM2_9FIRM</name>
<protein>
    <submittedName>
        <fullName evidence="2">Uncharacterized protein</fullName>
    </submittedName>
</protein>
<keyword evidence="1" id="KW-0812">Transmembrane</keyword>
<reference evidence="2 3" key="1">
    <citation type="submission" date="2016-09" db="EMBL/GenBank/DDBJ databases">
        <title>Genome sequence of Eubacterium angustum.</title>
        <authorList>
            <person name="Poehlein A."/>
            <person name="Daniel R."/>
        </authorList>
    </citation>
    <scope>NUCLEOTIDE SEQUENCE [LARGE SCALE GENOMIC DNA]</scope>
    <source>
        <strain evidence="2 3">DSM 1989</strain>
    </source>
</reference>
<feature type="transmembrane region" description="Helical" evidence="1">
    <location>
        <begin position="76"/>
        <end position="93"/>
    </location>
</feature>
<accession>A0A1S1VAM2</accession>
<gene>
    <name evidence="2" type="ORF">EUAN_01210</name>
</gene>
<comment type="caution">
    <text evidence="2">The sequence shown here is derived from an EMBL/GenBank/DDBJ whole genome shotgun (WGS) entry which is preliminary data.</text>
</comment>
<sequence>MKWTLVILSFVVFGVLGVNSAVPNSKASHIAIGAAVSLVMAGISLGSSISLFGALNPEVRRKHGVSGIAEGVLDGYMYMLPFLALATLSTLLFKWQAAMSFASAAVMIGGATAGTEMMKRGARGMKNMLIPSAIGFLVTMLWMGLIGSISKL</sequence>
<feature type="transmembrane region" description="Helical" evidence="1">
    <location>
        <begin position="129"/>
        <end position="149"/>
    </location>
</feature>
<keyword evidence="1" id="KW-0472">Membrane</keyword>
<dbReference type="RefSeq" id="WP_071060614.1">
    <property type="nucleotide sequence ID" value="NZ_MKIE01000001.1"/>
</dbReference>
<proteinExistence type="predicted"/>
<feature type="transmembrane region" description="Helical" evidence="1">
    <location>
        <begin position="30"/>
        <end position="55"/>
    </location>
</feature>
<evidence type="ECO:0000313" key="3">
    <source>
        <dbReference type="Proteomes" id="UP000180254"/>
    </source>
</evidence>